<accession>A0A3B0MBJ1</accession>
<proteinExistence type="predicted"/>
<gene>
    <name evidence="2" type="ORF">ROE7235_03064</name>
</gene>
<keyword evidence="1" id="KW-1133">Transmembrane helix</keyword>
<sequence length="150" mass="16354">MLGVATHEWLGPPQMLGPLEASGHAPDVLWRHHFSWHVYTVAVLAMVVMFALAARRREHVALAGIASAMSAAFAIIGIGLATFVNAALWTTPAPYPSGPIAIIGALDLLLRAKSHWMSAERRTLTSCHKGVLIDHKSNRRPHDRSARRIS</sequence>
<evidence type="ECO:0000256" key="1">
    <source>
        <dbReference type="SAM" id="Phobius"/>
    </source>
</evidence>
<evidence type="ECO:0000313" key="3">
    <source>
        <dbReference type="Proteomes" id="UP000272908"/>
    </source>
</evidence>
<protein>
    <submittedName>
        <fullName evidence="2">Uncharacterized protein</fullName>
    </submittedName>
</protein>
<feature type="transmembrane region" description="Helical" evidence="1">
    <location>
        <begin position="95"/>
        <end position="112"/>
    </location>
</feature>
<keyword evidence="1" id="KW-0812">Transmembrane</keyword>
<keyword evidence="1" id="KW-0472">Membrane</keyword>
<feature type="transmembrane region" description="Helical" evidence="1">
    <location>
        <begin position="61"/>
        <end position="89"/>
    </location>
</feature>
<organism evidence="2 3">
    <name type="scientific">Roseinatronobacter ekhonensis</name>
    <dbReference type="NCBI Taxonomy" id="254356"/>
    <lineage>
        <taxon>Bacteria</taxon>
        <taxon>Pseudomonadati</taxon>
        <taxon>Pseudomonadota</taxon>
        <taxon>Alphaproteobacteria</taxon>
        <taxon>Rhodobacterales</taxon>
        <taxon>Paracoccaceae</taxon>
        <taxon>Roseinatronobacter</taxon>
    </lineage>
</organism>
<name>A0A3B0MBJ1_9RHOB</name>
<reference evidence="3" key="1">
    <citation type="submission" date="2018-08" db="EMBL/GenBank/DDBJ databases">
        <authorList>
            <person name="Rodrigo-Torres L."/>
            <person name="Arahal R. D."/>
            <person name="Lucena T."/>
        </authorList>
    </citation>
    <scope>NUCLEOTIDE SEQUENCE [LARGE SCALE GENOMIC DNA]</scope>
    <source>
        <strain evidence="3">CECT 7235</strain>
    </source>
</reference>
<keyword evidence="3" id="KW-1185">Reference proteome</keyword>
<dbReference type="AlphaFoldDB" id="A0A3B0MBJ1"/>
<evidence type="ECO:0000313" key="2">
    <source>
        <dbReference type="EMBL" id="SUZ33295.1"/>
    </source>
</evidence>
<dbReference type="EMBL" id="UIHC01000043">
    <property type="protein sequence ID" value="SUZ33295.1"/>
    <property type="molecule type" value="Genomic_DNA"/>
</dbReference>
<dbReference type="Proteomes" id="UP000272908">
    <property type="component" value="Unassembled WGS sequence"/>
</dbReference>
<feature type="transmembrane region" description="Helical" evidence="1">
    <location>
        <begin position="36"/>
        <end position="54"/>
    </location>
</feature>